<dbReference type="Proteomes" id="UP000261284">
    <property type="component" value="Unassembled WGS sequence"/>
</dbReference>
<keyword evidence="4" id="KW-0812">Transmembrane</keyword>
<name>A0A3E1NML6_9BACT</name>
<keyword evidence="1" id="KW-0547">Nucleotide-binding</keyword>
<accession>A0A3E1NML6</accession>
<dbReference type="InterPro" id="IPR045076">
    <property type="entry name" value="MutS"/>
</dbReference>
<feature type="transmembrane region" description="Helical" evidence="4">
    <location>
        <begin position="243"/>
        <end position="263"/>
    </location>
</feature>
<dbReference type="SUPFAM" id="SSF52540">
    <property type="entry name" value="P-loop containing nucleoside triphosphate hydrolases"/>
    <property type="match status" value="1"/>
</dbReference>
<evidence type="ECO:0000256" key="3">
    <source>
        <dbReference type="ARBA" id="ARBA00023125"/>
    </source>
</evidence>
<dbReference type="InterPro" id="IPR027417">
    <property type="entry name" value="P-loop_NTPase"/>
</dbReference>
<evidence type="ECO:0000256" key="1">
    <source>
        <dbReference type="ARBA" id="ARBA00022741"/>
    </source>
</evidence>
<dbReference type="GO" id="GO:0006298">
    <property type="term" value="P:mismatch repair"/>
    <property type="evidence" value="ECO:0007669"/>
    <property type="project" value="InterPro"/>
</dbReference>
<organism evidence="6 7">
    <name type="scientific">Deminuibacter soli</name>
    <dbReference type="NCBI Taxonomy" id="2291815"/>
    <lineage>
        <taxon>Bacteria</taxon>
        <taxon>Pseudomonadati</taxon>
        <taxon>Bacteroidota</taxon>
        <taxon>Chitinophagia</taxon>
        <taxon>Chitinophagales</taxon>
        <taxon>Chitinophagaceae</taxon>
        <taxon>Deminuibacter</taxon>
    </lineage>
</organism>
<dbReference type="PANTHER" id="PTHR11361">
    <property type="entry name" value="DNA MISMATCH REPAIR PROTEIN MUTS FAMILY MEMBER"/>
    <property type="match status" value="1"/>
</dbReference>
<dbReference type="Gene3D" id="3.40.50.300">
    <property type="entry name" value="P-loop containing nucleotide triphosphate hydrolases"/>
    <property type="match status" value="1"/>
</dbReference>
<keyword evidence="3" id="KW-0238">DNA-binding</keyword>
<feature type="domain" description="DNA mismatch repair proteins mutS family" evidence="5">
    <location>
        <begin position="421"/>
        <end position="598"/>
    </location>
</feature>
<reference evidence="6 7" key="1">
    <citation type="submission" date="2018-08" db="EMBL/GenBank/DDBJ databases">
        <title>Chitinophagaceae sp. K23C18032701, a novel bacterium isolated from forest soil.</title>
        <authorList>
            <person name="Wang C."/>
        </authorList>
    </citation>
    <scope>NUCLEOTIDE SEQUENCE [LARGE SCALE GENOMIC DNA]</scope>
    <source>
        <strain evidence="6 7">K23C18032701</strain>
    </source>
</reference>
<evidence type="ECO:0000256" key="4">
    <source>
        <dbReference type="SAM" id="Phobius"/>
    </source>
</evidence>
<dbReference type="GO" id="GO:0005524">
    <property type="term" value="F:ATP binding"/>
    <property type="evidence" value="ECO:0007669"/>
    <property type="project" value="UniProtKB-KW"/>
</dbReference>
<dbReference type="OrthoDB" id="9802448at2"/>
<keyword evidence="2" id="KW-0067">ATP-binding</keyword>
<dbReference type="EMBL" id="QTJU01000002">
    <property type="protein sequence ID" value="RFM29152.1"/>
    <property type="molecule type" value="Genomic_DNA"/>
</dbReference>
<dbReference type="GO" id="GO:0140664">
    <property type="term" value="F:ATP-dependent DNA damage sensor activity"/>
    <property type="evidence" value="ECO:0007669"/>
    <property type="project" value="InterPro"/>
</dbReference>
<feature type="transmembrane region" description="Helical" evidence="4">
    <location>
        <begin position="32"/>
        <end position="50"/>
    </location>
</feature>
<dbReference type="AlphaFoldDB" id="A0A3E1NML6"/>
<feature type="transmembrane region" description="Helical" evidence="4">
    <location>
        <begin position="56"/>
        <end position="74"/>
    </location>
</feature>
<dbReference type="InterPro" id="IPR000432">
    <property type="entry name" value="DNA_mismatch_repair_MutS_C"/>
</dbReference>
<gene>
    <name evidence="6" type="ORF">DXN05_08070</name>
</gene>
<dbReference type="PANTHER" id="PTHR11361:SF99">
    <property type="entry name" value="DNA MISMATCH REPAIR PROTEIN"/>
    <property type="match status" value="1"/>
</dbReference>
<evidence type="ECO:0000313" key="7">
    <source>
        <dbReference type="Proteomes" id="UP000261284"/>
    </source>
</evidence>
<keyword evidence="4" id="KW-0472">Membrane</keyword>
<keyword evidence="7" id="KW-1185">Reference proteome</keyword>
<evidence type="ECO:0000256" key="2">
    <source>
        <dbReference type="ARBA" id="ARBA00022840"/>
    </source>
</evidence>
<dbReference type="Pfam" id="PF00488">
    <property type="entry name" value="MutS_V"/>
    <property type="match status" value="1"/>
</dbReference>
<feature type="transmembrane region" description="Helical" evidence="4">
    <location>
        <begin position="219"/>
        <end position="237"/>
    </location>
</feature>
<feature type="transmembrane region" description="Helical" evidence="4">
    <location>
        <begin position="441"/>
        <end position="461"/>
    </location>
</feature>
<dbReference type="GO" id="GO:0005829">
    <property type="term" value="C:cytosol"/>
    <property type="evidence" value="ECO:0007669"/>
    <property type="project" value="TreeGrafter"/>
</dbReference>
<dbReference type="GO" id="GO:0030983">
    <property type="term" value="F:mismatched DNA binding"/>
    <property type="evidence" value="ECO:0007669"/>
    <property type="project" value="InterPro"/>
</dbReference>
<sequence>MTNQLPAAVYTQHIEQAQSLLKQLLLKRSRLGWGRLACLLVPALCCYYFLPQQVQAAVICVVAGIACFLFLVSLDTDNNHRISYQQRLIAINEDELLVLQHQYQQRDNGQQFQPALHPYAGDFDLFGDYSLYQYIGRCESQQGKALLAAQLLQAPGAANIVPVQEAITEMATHVNWRQTLQNYGKQAPLQQSTEKRILDWLGEKDGLPQGKLLQLLVKWYPVIPFGCLLLVALEIIPPPVFNLLFFVFLIVSSSLTGKINVIYKHVSRIESEIGSLQLQLMHVEKQTWQSPYLQQLQQQLRGGQQASYEEVLQLKKILNRFDYRVSMAILFLNPFLAWDARQAMALMEWKKHNKQNVAAWFKVIAEMEVLNTLATLKYNQPGWILPQVQQQHFNLHAQTLGHPLIAPEKRVNNSCDIAGTGQIMLITGSNMAGKSTFLRSLGVNMVLAMMGSPVCATAFAFSPVQLVSSMRIADNLAENTSTFYAELKKLQDIIIRVNHHDKVFILLDEILRGTNSLDRHTGSKALIQQLIREKAVAVIATHDVELAAMEQTYPGELHNYHFDVQVSAGELYFDYKLKTGVCQSMNASILMKKIGIEMV</sequence>
<comment type="caution">
    <text evidence="6">The sequence shown here is derived from an EMBL/GenBank/DDBJ whole genome shotgun (WGS) entry which is preliminary data.</text>
</comment>
<evidence type="ECO:0000259" key="5">
    <source>
        <dbReference type="SMART" id="SM00534"/>
    </source>
</evidence>
<proteinExistence type="predicted"/>
<keyword evidence="4" id="KW-1133">Transmembrane helix</keyword>
<dbReference type="RefSeq" id="WP_116847135.1">
    <property type="nucleotide sequence ID" value="NZ_QTJU01000002.1"/>
</dbReference>
<dbReference type="SMART" id="SM00534">
    <property type="entry name" value="MUTSac"/>
    <property type="match status" value="1"/>
</dbReference>
<protein>
    <recommendedName>
        <fullName evidence="5">DNA mismatch repair proteins mutS family domain-containing protein</fullName>
    </recommendedName>
</protein>
<evidence type="ECO:0000313" key="6">
    <source>
        <dbReference type="EMBL" id="RFM29152.1"/>
    </source>
</evidence>